<reference evidence="17" key="1">
    <citation type="submission" date="2021-02" db="EMBL/GenBank/DDBJ databases">
        <title>First Annotated Genome of the Yellow-green Alga Tribonema minus.</title>
        <authorList>
            <person name="Mahan K.M."/>
        </authorList>
    </citation>
    <scope>NUCLEOTIDE SEQUENCE</scope>
    <source>
        <strain evidence="17">UTEX B ZZ1240</strain>
    </source>
</reference>
<feature type="active site" description="Proton acceptor" evidence="11">
    <location>
        <position position="489"/>
    </location>
</feature>
<evidence type="ECO:0000256" key="12">
    <source>
        <dbReference type="PIRSR" id="PIRSR000350-3"/>
    </source>
</evidence>
<keyword evidence="8" id="KW-1015">Disulfide bond</keyword>
<keyword evidence="12" id="KW-0520">NAD</keyword>
<evidence type="ECO:0000256" key="4">
    <source>
        <dbReference type="ARBA" id="ARBA00022630"/>
    </source>
</evidence>
<evidence type="ECO:0000256" key="13">
    <source>
        <dbReference type="PIRSR" id="PIRSR000350-4"/>
    </source>
</evidence>
<keyword evidence="5 12" id="KW-0274">FAD</keyword>
<comment type="similarity">
    <text evidence="1 14">Belongs to the class-I pyridine nucleotide-disulfide oxidoreductase family.</text>
</comment>
<dbReference type="Pfam" id="PF07992">
    <property type="entry name" value="Pyr_redox_2"/>
    <property type="match status" value="1"/>
</dbReference>
<evidence type="ECO:0000313" key="18">
    <source>
        <dbReference type="Proteomes" id="UP000664859"/>
    </source>
</evidence>
<evidence type="ECO:0000256" key="6">
    <source>
        <dbReference type="ARBA" id="ARBA00022857"/>
    </source>
</evidence>
<protein>
    <recommendedName>
        <fullName evidence="3">Thioredoxin reductase</fullName>
        <ecNumber evidence="2">1.8.1.9</ecNumber>
    </recommendedName>
</protein>
<dbReference type="PRINTS" id="PR00411">
    <property type="entry name" value="PNDRDTASEI"/>
</dbReference>
<feature type="binding site" evidence="12">
    <location>
        <position position="289"/>
    </location>
    <ligand>
        <name>NAD(+)</name>
        <dbReference type="ChEBI" id="CHEBI:57540"/>
    </ligand>
</feature>
<dbReference type="GO" id="GO:0004791">
    <property type="term" value="F:thioredoxin-disulfide reductase (NADPH) activity"/>
    <property type="evidence" value="ECO:0007669"/>
    <property type="project" value="UniProtKB-EC"/>
</dbReference>
<keyword evidence="4 14" id="KW-0285">Flavoprotein</keyword>
<dbReference type="PRINTS" id="PR00368">
    <property type="entry name" value="FADPNR"/>
</dbReference>
<dbReference type="GO" id="GO:0006749">
    <property type="term" value="P:glutathione metabolic process"/>
    <property type="evidence" value="ECO:0007669"/>
    <property type="project" value="TreeGrafter"/>
</dbReference>
<feature type="binding site" evidence="12">
    <location>
        <position position="66"/>
    </location>
    <ligand>
        <name>FAD</name>
        <dbReference type="ChEBI" id="CHEBI:57692"/>
    </ligand>
</feature>
<dbReference type="GO" id="GO:0034599">
    <property type="term" value="P:cellular response to oxidative stress"/>
    <property type="evidence" value="ECO:0007669"/>
    <property type="project" value="TreeGrafter"/>
</dbReference>
<dbReference type="GO" id="GO:0005829">
    <property type="term" value="C:cytosol"/>
    <property type="evidence" value="ECO:0007669"/>
    <property type="project" value="TreeGrafter"/>
</dbReference>
<evidence type="ECO:0000256" key="5">
    <source>
        <dbReference type="ARBA" id="ARBA00022827"/>
    </source>
</evidence>
<dbReference type="SUPFAM" id="SSF51905">
    <property type="entry name" value="FAD/NAD(P)-binding domain"/>
    <property type="match status" value="1"/>
</dbReference>
<dbReference type="GO" id="GO:0050660">
    <property type="term" value="F:flavin adenine dinucleotide binding"/>
    <property type="evidence" value="ECO:0007669"/>
    <property type="project" value="InterPro"/>
</dbReference>
<dbReference type="PROSITE" id="PS00076">
    <property type="entry name" value="PYRIDINE_REDOX_1"/>
    <property type="match status" value="1"/>
</dbReference>
<dbReference type="Pfam" id="PF02852">
    <property type="entry name" value="Pyr_redox_dim"/>
    <property type="match status" value="1"/>
</dbReference>
<dbReference type="InterPro" id="IPR023753">
    <property type="entry name" value="FAD/NAD-binding_dom"/>
</dbReference>
<feature type="domain" description="FAD/NAD(P)-binding" evidence="16">
    <location>
        <begin position="11"/>
        <end position="356"/>
    </location>
</feature>
<gene>
    <name evidence="17" type="ORF">JKP88DRAFT_181199</name>
</gene>
<proteinExistence type="inferred from homology"/>
<dbReference type="InterPro" id="IPR001100">
    <property type="entry name" value="Pyr_nuc-diS_OxRdtase"/>
</dbReference>
<dbReference type="EMBL" id="JAFCMP010000163">
    <property type="protein sequence ID" value="KAG5184506.1"/>
    <property type="molecule type" value="Genomic_DNA"/>
</dbReference>
<dbReference type="OrthoDB" id="5956163at2759"/>
<organism evidence="17 18">
    <name type="scientific">Tribonema minus</name>
    <dbReference type="NCBI Taxonomy" id="303371"/>
    <lineage>
        <taxon>Eukaryota</taxon>
        <taxon>Sar</taxon>
        <taxon>Stramenopiles</taxon>
        <taxon>Ochrophyta</taxon>
        <taxon>PX clade</taxon>
        <taxon>Xanthophyceae</taxon>
        <taxon>Tribonematales</taxon>
        <taxon>Tribonemataceae</taxon>
        <taxon>Tribonema</taxon>
    </lineage>
</organism>
<evidence type="ECO:0000256" key="2">
    <source>
        <dbReference type="ARBA" id="ARBA00012610"/>
    </source>
</evidence>
<evidence type="ECO:0000256" key="14">
    <source>
        <dbReference type="RuleBase" id="RU003691"/>
    </source>
</evidence>
<evidence type="ECO:0000256" key="9">
    <source>
        <dbReference type="ARBA" id="ARBA00023284"/>
    </source>
</evidence>
<comment type="cofactor">
    <cofactor evidence="12">
        <name>FAD</name>
        <dbReference type="ChEBI" id="CHEBI:57692"/>
    </cofactor>
    <text evidence="12">Binds 1 FAD per subunit.</text>
</comment>
<dbReference type="PANTHER" id="PTHR42737">
    <property type="entry name" value="GLUTATHIONE REDUCTASE"/>
    <property type="match status" value="1"/>
</dbReference>
<comment type="caution">
    <text evidence="17">The sequence shown here is derived from an EMBL/GenBank/DDBJ whole genome shotgun (WGS) entry which is preliminary data.</text>
</comment>
<keyword evidence="9 14" id="KW-0676">Redox-active center</keyword>
<dbReference type="InterPro" id="IPR046952">
    <property type="entry name" value="GSHR/TRXR-like"/>
</dbReference>
<evidence type="ECO:0000259" key="15">
    <source>
        <dbReference type="Pfam" id="PF02852"/>
    </source>
</evidence>
<dbReference type="InterPro" id="IPR004099">
    <property type="entry name" value="Pyr_nucl-diS_OxRdtase_dimer"/>
</dbReference>
<feature type="binding site" evidence="12">
    <location>
        <begin position="196"/>
        <end position="203"/>
    </location>
    <ligand>
        <name>NAD(+)</name>
        <dbReference type="ChEBI" id="CHEBI:57540"/>
    </ligand>
</feature>
<dbReference type="GO" id="GO:0045454">
    <property type="term" value="P:cell redox homeostasis"/>
    <property type="evidence" value="ECO:0007669"/>
    <property type="project" value="InterPro"/>
</dbReference>
<dbReference type="AlphaFoldDB" id="A0A835YZJ1"/>
<dbReference type="GO" id="GO:0005739">
    <property type="term" value="C:mitochondrion"/>
    <property type="evidence" value="ECO:0007669"/>
    <property type="project" value="TreeGrafter"/>
</dbReference>
<comment type="function">
    <text evidence="10">Catalyzes the transfer of electrons from NADPH to thioredoxins TRX1, TRX2 and TRX3, which in turn act as reductants of disulfide containing proteins. Able to reduce nitroglutathione (GSNO), a compound involved in the transport of nitric oxide (NO); however, TRX1 is more efficient in reducing GSNO. Has no catalytic activity towards oxidized glutathione (GSSG).</text>
</comment>
<keyword evidence="18" id="KW-1185">Reference proteome</keyword>
<keyword evidence="6" id="KW-0521">NADP</keyword>
<feature type="disulfide bond" description="Redox-active" evidence="13">
    <location>
        <begin position="57"/>
        <end position="62"/>
    </location>
</feature>
<dbReference type="SUPFAM" id="SSF55424">
    <property type="entry name" value="FAD/NAD-linked reductases, dimerisation (C-terminal) domain"/>
    <property type="match status" value="1"/>
</dbReference>
<dbReference type="PANTHER" id="PTHR42737:SF2">
    <property type="entry name" value="GLUTATHIONE REDUCTASE"/>
    <property type="match status" value="1"/>
</dbReference>
<dbReference type="InterPro" id="IPR036188">
    <property type="entry name" value="FAD/NAD-bd_sf"/>
</dbReference>
<name>A0A835YZJ1_9STRA</name>
<dbReference type="InterPro" id="IPR016156">
    <property type="entry name" value="FAD/NAD-linked_Rdtase_dimer_sf"/>
</dbReference>
<sequence length="521" mass="55293">MVADGGETYDYDLVVIGGGSGGLATAKKAANYGAKVALFDFVKPSPQNTKWGLGGTCVNVGCVPKKLMHYAGLMGPAMRDAKNYGWQLPEDTPGFNWSTLVEVVQNHVKMLNFRYRVGLKSAQVTYINALARLASPHEIVYERRGVEHKVTAGKVVIAVGGRPAYPAGVPGAKEYAITSDDIFSLDHSPGKTLVVGASYIALECAGFLTELGFDTTVAVRSILLRGFDRQSAEKIGEVMEASGTRFVKGAVPSSIEKQADGKLKVTLVDSTTGAHVMTETFDTVMYGTGRTPDTAALNLEAAGVTVLPNGKIPVNGDESTNVPNIYALGDCAMVDVNFMESHWANPELTPVAIMAGQLLAARLYGKGTDKMDYTLIATAVFTPTEYGAVGLSEEDALKMFGPQDVEVYLQEFSSLELQATKDVSHKDLDEENDMPPMCLSKLVCRKSEGERVVGFHFVGPNAGELTQGFALALKLGAKKADFDKLVGIHPTDAEAFCGLEITRSSGIDFVAAGGCGGGTCG</sequence>
<evidence type="ECO:0000256" key="3">
    <source>
        <dbReference type="ARBA" id="ARBA00018719"/>
    </source>
</evidence>
<dbReference type="EC" id="1.8.1.9" evidence="2"/>
<evidence type="ECO:0000259" key="16">
    <source>
        <dbReference type="Pfam" id="PF07992"/>
    </source>
</evidence>
<evidence type="ECO:0000256" key="7">
    <source>
        <dbReference type="ARBA" id="ARBA00023002"/>
    </source>
</evidence>
<feature type="domain" description="Pyridine nucleotide-disulphide oxidoreductase dimerisation" evidence="15">
    <location>
        <begin position="376"/>
        <end position="496"/>
    </location>
</feature>
<evidence type="ECO:0000256" key="10">
    <source>
        <dbReference type="ARBA" id="ARBA00053237"/>
    </source>
</evidence>
<dbReference type="GO" id="GO:0004362">
    <property type="term" value="F:glutathione-disulfide reductase (NADPH) activity"/>
    <property type="evidence" value="ECO:0007669"/>
    <property type="project" value="TreeGrafter"/>
</dbReference>
<feature type="binding site" evidence="12">
    <location>
        <position position="330"/>
    </location>
    <ligand>
        <name>FAD</name>
        <dbReference type="ChEBI" id="CHEBI:57692"/>
    </ligand>
</feature>
<evidence type="ECO:0000256" key="1">
    <source>
        <dbReference type="ARBA" id="ARBA00007532"/>
    </source>
</evidence>
<dbReference type="Proteomes" id="UP000664859">
    <property type="component" value="Unassembled WGS sequence"/>
</dbReference>
<keyword evidence="12" id="KW-0547">Nucleotide-binding</keyword>
<dbReference type="Gene3D" id="3.50.50.60">
    <property type="entry name" value="FAD/NAD(P)-binding domain"/>
    <property type="match status" value="1"/>
</dbReference>
<evidence type="ECO:0000256" key="8">
    <source>
        <dbReference type="ARBA" id="ARBA00023157"/>
    </source>
</evidence>
<evidence type="ECO:0000256" key="11">
    <source>
        <dbReference type="PIRSR" id="PIRSR000350-2"/>
    </source>
</evidence>
<dbReference type="InterPro" id="IPR006338">
    <property type="entry name" value="Thioredoxin/glutathione_Rdtase"/>
</dbReference>
<accession>A0A835YZJ1</accession>
<dbReference type="NCBIfam" id="TIGR01438">
    <property type="entry name" value="TGR"/>
    <property type="match status" value="1"/>
</dbReference>
<dbReference type="FunFam" id="3.50.50.60:FF:000190">
    <property type="entry name" value="Thioredoxin reductase"/>
    <property type="match status" value="1"/>
</dbReference>
<keyword evidence="7 14" id="KW-0560">Oxidoreductase</keyword>
<dbReference type="PIRSF" id="PIRSF000350">
    <property type="entry name" value="Mercury_reductase_MerA"/>
    <property type="match status" value="1"/>
</dbReference>
<dbReference type="InterPro" id="IPR012999">
    <property type="entry name" value="Pyr_OxRdtase_I_AS"/>
</dbReference>
<evidence type="ECO:0000313" key="17">
    <source>
        <dbReference type="EMBL" id="KAG5184506.1"/>
    </source>
</evidence>